<dbReference type="GeneID" id="25565804"/>
<dbReference type="Gene3D" id="1.25.40.10">
    <property type="entry name" value="Tetratricopeptide repeat domain"/>
    <property type="match status" value="1"/>
</dbReference>
<proteinExistence type="predicted"/>
<evidence type="ECO:0000313" key="1">
    <source>
        <dbReference type="EMBL" id="KNC50813.1"/>
    </source>
</evidence>
<dbReference type="AlphaFoldDB" id="A0A0L0DHN3"/>
<name>A0A0L0DHN3_THETB</name>
<reference evidence="1 2" key="1">
    <citation type="submission" date="2010-05" db="EMBL/GenBank/DDBJ databases">
        <title>The Genome Sequence of Thecamonas trahens ATCC 50062.</title>
        <authorList>
            <consortium name="The Broad Institute Genome Sequencing Platform"/>
            <person name="Russ C."/>
            <person name="Cuomo C."/>
            <person name="Shea T."/>
            <person name="Young S.K."/>
            <person name="Zeng Q."/>
            <person name="Koehrsen M."/>
            <person name="Haas B."/>
            <person name="Borodovsky M."/>
            <person name="Guigo R."/>
            <person name="Alvarado L."/>
            <person name="Berlin A."/>
            <person name="Bochicchio J."/>
            <person name="Borenstein D."/>
            <person name="Chapman S."/>
            <person name="Chen Z."/>
            <person name="Freedman E."/>
            <person name="Gellesch M."/>
            <person name="Goldberg J."/>
            <person name="Griggs A."/>
            <person name="Gujja S."/>
            <person name="Heilman E."/>
            <person name="Heiman D."/>
            <person name="Hepburn T."/>
            <person name="Howarth C."/>
            <person name="Jen D."/>
            <person name="Larson L."/>
            <person name="Mehta T."/>
            <person name="Park D."/>
            <person name="Pearson M."/>
            <person name="Roberts A."/>
            <person name="Saif S."/>
            <person name="Shenoy N."/>
            <person name="Sisk P."/>
            <person name="Stolte C."/>
            <person name="Sykes S."/>
            <person name="Thomson T."/>
            <person name="Walk T."/>
            <person name="White J."/>
            <person name="Yandava C."/>
            <person name="Burger G."/>
            <person name="Gray M.W."/>
            <person name="Holland P.W.H."/>
            <person name="King N."/>
            <person name="Lang F.B.F."/>
            <person name="Roger A.J."/>
            <person name="Ruiz-Trillo I."/>
            <person name="Lander E."/>
            <person name="Nusbaum C."/>
        </authorList>
    </citation>
    <scope>NUCLEOTIDE SEQUENCE [LARGE SCALE GENOMIC DNA]</scope>
    <source>
        <strain evidence="1 2">ATCC 50062</strain>
    </source>
</reference>
<keyword evidence="2" id="KW-1185">Reference proteome</keyword>
<sequence>MLRLSATARVRPRSLVAALSTLGRARSQRLLAARMAALLAGGAPDAAVAAFAHEAGPDPPTAVHALRLRALAAAGHPEAAEAAWDALPARHRSLATYRAAAEGLASAGAPAAAVAVAEAMASDARIVDAQVLGTLAATVSPYAPADAHARVAALVVNALSSYGVVLPPSALVALLAGDPELLTALPPSLPAASLPDPVQIEPLLKAVALASAPDDLFRALRASPLLASSRARTSPADLVVFDYAAALRSSDYVRADKLQAALGDASVASRPSPSALRFVVDVLDSRGLVDRAVDLARAVSRLLSPHQLASEYDPALRALLGMFIRNTHEPGLDAALTLLGRSAVSLKPASTAALVKTAARVSPIWAHTVLDKLGASSHAGAVRHVVAAYADAQAPTRALALLDEAVPDLCARTEELYAPIVAAYAADNYWDQLDALLADDAHLRKLATHKTYALACRAALEAGSAEHALKYYTRLLARASSSPLRLEMYALGLELAHATRDFDLCLSILDSVRAHGRYANERLVLHALATAESPDQLEDVAAKLAHPKLVRTPRIDEALDALVFDTFGGSPDDLAAVDAVLFADTRF</sequence>
<dbReference type="EMBL" id="GL349462">
    <property type="protein sequence ID" value="KNC50813.1"/>
    <property type="molecule type" value="Genomic_DNA"/>
</dbReference>
<dbReference type="Proteomes" id="UP000054408">
    <property type="component" value="Unassembled WGS sequence"/>
</dbReference>
<accession>A0A0L0DHN3</accession>
<dbReference type="InterPro" id="IPR011990">
    <property type="entry name" value="TPR-like_helical_dom_sf"/>
</dbReference>
<dbReference type="RefSeq" id="XP_013756768.1">
    <property type="nucleotide sequence ID" value="XM_013901314.1"/>
</dbReference>
<evidence type="ECO:0000313" key="2">
    <source>
        <dbReference type="Proteomes" id="UP000054408"/>
    </source>
</evidence>
<organism evidence="1 2">
    <name type="scientific">Thecamonas trahens ATCC 50062</name>
    <dbReference type="NCBI Taxonomy" id="461836"/>
    <lineage>
        <taxon>Eukaryota</taxon>
        <taxon>Apusozoa</taxon>
        <taxon>Apusomonadida</taxon>
        <taxon>Apusomonadidae</taxon>
        <taxon>Thecamonas</taxon>
    </lineage>
</organism>
<gene>
    <name evidence="1" type="ORF">AMSG_06716</name>
</gene>
<protein>
    <submittedName>
        <fullName evidence="1">Uncharacterized protein</fullName>
    </submittedName>
</protein>